<name>A0A0E4FWB0_9BRAD</name>
<dbReference type="EMBL" id="AP014685">
    <property type="protein sequence ID" value="BAR60512.1"/>
    <property type="molecule type" value="Genomic_DNA"/>
</dbReference>
<dbReference type="GO" id="GO:0030976">
    <property type="term" value="F:thiamine pyrophosphate binding"/>
    <property type="evidence" value="ECO:0007669"/>
    <property type="project" value="TreeGrafter"/>
</dbReference>
<gene>
    <name evidence="2" type="ORF">NK6_7361</name>
</gene>
<evidence type="ECO:0000256" key="1">
    <source>
        <dbReference type="ARBA" id="ARBA00022729"/>
    </source>
</evidence>
<dbReference type="Gene3D" id="3.40.190.10">
    <property type="entry name" value="Periplasmic binding protein-like II"/>
    <property type="match status" value="2"/>
</dbReference>
<dbReference type="CDD" id="cd13589">
    <property type="entry name" value="PBP2_polyamine_RpCGA009"/>
    <property type="match status" value="1"/>
</dbReference>
<dbReference type="GO" id="GO:0015846">
    <property type="term" value="P:polyamine transport"/>
    <property type="evidence" value="ECO:0007669"/>
    <property type="project" value="InterPro"/>
</dbReference>
<dbReference type="GO" id="GO:0030975">
    <property type="term" value="F:thiamine binding"/>
    <property type="evidence" value="ECO:0007669"/>
    <property type="project" value="TreeGrafter"/>
</dbReference>
<dbReference type="PRINTS" id="PR00909">
    <property type="entry name" value="SPERMDNBNDNG"/>
</dbReference>
<dbReference type="Pfam" id="PF13343">
    <property type="entry name" value="SBP_bac_6"/>
    <property type="match status" value="1"/>
</dbReference>
<dbReference type="GO" id="GO:0019808">
    <property type="term" value="F:polyamine binding"/>
    <property type="evidence" value="ECO:0007669"/>
    <property type="project" value="InterPro"/>
</dbReference>
<accession>A0A0E4FWB0</accession>
<dbReference type="InterPro" id="IPR006311">
    <property type="entry name" value="TAT_signal"/>
</dbReference>
<evidence type="ECO:0000313" key="3">
    <source>
        <dbReference type="Proteomes" id="UP000063308"/>
    </source>
</evidence>
<dbReference type="Proteomes" id="UP000063308">
    <property type="component" value="Chromosome"/>
</dbReference>
<keyword evidence="1" id="KW-0732">Signal</keyword>
<reference evidence="2 3" key="1">
    <citation type="submission" date="2014-11" db="EMBL/GenBank/DDBJ databases">
        <title>Symbiosis island explosion on the genome of extra-slow-growing strains of soybean bradyrhizobia with massive insertion sequences.</title>
        <authorList>
            <person name="Iida T."/>
            <person name="Minamisawa K."/>
        </authorList>
    </citation>
    <scope>NUCLEOTIDE SEQUENCE [LARGE SCALE GENOMIC DNA]</scope>
    <source>
        <strain evidence="2 3">NK6</strain>
    </source>
</reference>
<sequence>MIMNRRSLMTTALTLGAMKAFPGLSFAQARPLVFATFTGSWEEAHKAVLVPAFRKANADAAIVLDPMLSVDQIAKVNAAKANPPIDVMLHDPGPALVAIGQDLVEPYPVEKSAYYKDLIAEAQEPMGPAPFFQVVGLTYNPEAVKTPPTSWADLWKPEFKGRVGITNLNSTLGTGWLVEIAKMRGGSEANVDPGFKALEELKPNLAAVAANPGALATLFQQGQIDISPGNFNAIQILKARGVPVEFVAPKEGAIAFKTTIHIVKNSPNRELAFKLIEAALTPEVQTTLMNPPYLIVPTNSKVTMGGEIARVLAKDTAELKQKFVFQDWKKINEQRSAWIERFNREIKI</sequence>
<dbReference type="PROSITE" id="PS51318">
    <property type="entry name" value="TAT"/>
    <property type="match status" value="1"/>
</dbReference>
<organism evidence="2 3">
    <name type="scientific">Bradyrhizobium diazoefficiens</name>
    <dbReference type="NCBI Taxonomy" id="1355477"/>
    <lineage>
        <taxon>Bacteria</taxon>
        <taxon>Pseudomonadati</taxon>
        <taxon>Pseudomonadota</taxon>
        <taxon>Alphaproteobacteria</taxon>
        <taxon>Hyphomicrobiales</taxon>
        <taxon>Nitrobacteraceae</taxon>
        <taxon>Bradyrhizobium</taxon>
    </lineage>
</organism>
<dbReference type="RefSeq" id="WP_011086070.1">
    <property type="nucleotide sequence ID" value="NZ_AJQI01000166.1"/>
</dbReference>
<dbReference type="InterPro" id="IPR001188">
    <property type="entry name" value="Sperm_putr-bd"/>
</dbReference>
<dbReference type="AlphaFoldDB" id="A0A0E4FWB0"/>
<dbReference type="PANTHER" id="PTHR30006">
    <property type="entry name" value="THIAMINE-BINDING PERIPLASMIC PROTEIN-RELATED"/>
    <property type="match status" value="1"/>
</dbReference>
<proteinExistence type="predicted"/>
<dbReference type="OMA" id="GSWEEAH"/>
<dbReference type="GO" id="GO:0030288">
    <property type="term" value="C:outer membrane-bounded periplasmic space"/>
    <property type="evidence" value="ECO:0007669"/>
    <property type="project" value="TreeGrafter"/>
</dbReference>
<dbReference type="PANTHER" id="PTHR30006:SF2">
    <property type="entry name" value="ABC TRANSPORTER SUBSTRATE-BINDING PROTEIN"/>
    <property type="match status" value="1"/>
</dbReference>
<evidence type="ECO:0000313" key="2">
    <source>
        <dbReference type="EMBL" id="BAR60512.1"/>
    </source>
</evidence>
<dbReference type="GeneID" id="46490319"/>
<protein>
    <submittedName>
        <fullName evidence="2">ABC transporter substrate-binding protein</fullName>
    </submittedName>
</protein>
<dbReference type="SUPFAM" id="SSF53850">
    <property type="entry name" value="Periplasmic binding protein-like II"/>
    <property type="match status" value="1"/>
</dbReference>
<dbReference type="GO" id="GO:0015888">
    <property type="term" value="P:thiamine transport"/>
    <property type="evidence" value="ECO:0007669"/>
    <property type="project" value="TreeGrafter"/>
</dbReference>